<evidence type="ECO:0000313" key="5">
    <source>
        <dbReference type="Proteomes" id="UP000005089"/>
    </source>
</evidence>
<evidence type="ECO:0000256" key="1">
    <source>
        <dbReference type="ARBA" id="ARBA00005254"/>
    </source>
</evidence>
<dbReference type="InterPro" id="IPR018376">
    <property type="entry name" value="Enoyl-CoA_hyd/isom_CS"/>
</dbReference>
<dbReference type="InterPro" id="IPR029045">
    <property type="entry name" value="ClpP/crotonase-like_dom_sf"/>
</dbReference>
<keyword evidence="4" id="KW-0413">Isomerase</keyword>
<dbReference type="CDD" id="cd06558">
    <property type="entry name" value="crotonase-like"/>
    <property type="match status" value="1"/>
</dbReference>
<gene>
    <name evidence="4" type="ORF">OFBG_00162</name>
</gene>
<dbReference type="SUPFAM" id="SSF52096">
    <property type="entry name" value="ClpP/crotonase"/>
    <property type="match status" value="1"/>
</dbReference>
<sequence length="274" mass="30769">MTDTVTSGSPSFQNGREPVYFEREGEFIATVVLNNPERLNAITAQMWQKLHQSILELSADDSLRCIVIRGTGGKAFSSGCDIHEFTKVRSNKEQARDYGKVMHDTLIAFQNCPIPLVASIEGICVGAGLEIASTCDFRICNESSRFGAPVKNLGLVMAYPELEPLIALAGKDVLMEILLEGRIFDAREAKERRLVTRVVPDSELEESVNDTVRRIVSGAPLAARWHKKFIRKLFRFPHVTHDENDECFDCFDTEDFQTGCLAFLKQKHPDFRGK</sequence>
<dbReference type="PANTHER" id="PTHR11941:SF54">
    <property type="entry name" value="ENOYL-COA HYDRATASE, MITOCHONDRIAL"/>
    <property type="match status" value="1"/>
</dbReference>
<proteinExistence type="inferred from homology"/>
<dbReference type="PROSITE" id="PS00166">
    <property type="entry name" value="ENOYL_COA_HYDRATASE"/>
    <property type="match status" value="1"/>
</dbReference>
<dbReference type="EMBL" id="GG658170">
    <property type="protein sequence ID" value="EEO29134.1"/>
    <property type="molecule type" value="Genomic_DNA"/>
</dbReference>
<evidence type="ECO:0000256" key="3">
    <source>
        <dbReference type="RuleBase" id="RU003707"/>
    </source>
</evidence>
<dbReference type="STRING" id="847.BRW83_2117"/>
<dbReference type="HOGENOM" id="CLU_009834_7_3_4"/>
<dbReference type="InterPro" id="IPR001753">
    <property type="entry name" value="Enoyl-CoA_hydra/iso"/>
</dbReference>
<dbReference type="GeneID" id="77135944"/>
<keyword evidence="2" id="KW-0456">Lyase</keyword>
<dbReference type="GO" id="GO:0016829">
    <property type="term" value="F:lyase activity"/>
    <property type="evidence" value="ECO:0007669"/>
    <property type="project" value="UniProtKB-KW"/>
</dbReference>
<dbReference type="Gene3D" id="1.10.12.10">
    <property type="entry name" value="Lyase 2-enoyl-coa Hydratase, Chain A, domain 2"/>
    <property type="match status" value="1"/>
</dbReference>
<accession>C3X7F8</accession>
<dbReference type="RefSeq" id="WP_005879441.1">
    <property type="nucleotide sequence ID" value="NZ_CP019430.1"/>
</dbReference>
<dbReference type="InterPro" id="IPR014748">
    <property type="entry name" value="Enoyl-CoA_hydra_C"/>
</dbReference>
<keyword evidence="5" id="KW-1185">Reference proteome</keyword>
<name>C3X7F8_OXAFO</name>
<reference evidence="4 5" key="1">
    <citation type="submission" date="2009-02" db="EMBL/GenBank/DDBJ databases">
        <title>The Genome Sequence of Oxalobacter formigenes OXCC13.</title>
        <authorList>
            <consortium name="The Broad Institute Genome Sequencing Platform"/>
            <person name="Ward D."/>
            <person name="Young S.K."/>
            <person name="Kodira C.D."/>
            <person name="Zeng Q."/>
            <person name="Koehrsen M."/>
            <person name="Alvarado L."/>
            <person name="Berlin A."/>
            <person name="Borenstein D."/>
            <person name="Chen Z."/>
            <person name="Engels R."/>
            <person name="Freedman E."/>
            <person name="Gellesch M."/>
            <person name="Goldberg J."/>
            <person name="Griggs A."/>
            <person name="Gujja S."/>
            <person name="Heiman D."/>
            <person name="Hepburn T."/>
            <person name="Howarth C."/>
            <person name="Jen D."/>
            <person name="Larson L."/>
            <person name="Lewis B."/>
            <person name="Mehta T."/>
            <person name="Park D."/>
            <person name="Pearson M."/>
            <person name="Roberts A."/>
            <person name="Saif S."/>
            <person name="Shea T."/>
            <person name="Shenoy N."/>
            <person name="Sisk P."/>
            <person name="Stolte C."/>
            <person name="Sykes S."/>
            <person name="Walk T."/>
            <person name="White J."/>
            <person name="Yandava C."/>
            <person name="Allison M.J."/>
            <person name="Lander E."/>
            <person name="Nusbaum C."/>
            <person name="Galagan J."/>
            <person name="Birren B."/>
        </authorList>
    </citation>
    <scope>NUCLEOTIDE SEQUENCE [LARGE SCALE GENOMIC DNA]</scope>
    <source>
        <strain evidence="4 5">OXCC13</strain>
    </source>
</reference>
<dbReference type="Pfam" id="PF00378">
    <property type="entry name" value="ECH_1"/>
    <property type="match status" value="1"/>
</dbReference>
<dbReference type="AlphaFoldDB" id="C3X7F8"/>
<dbReference type="GO" id="GO:0016853">
    <property type="term" value="F:isomerase activity"/>
    <property type="evidence" value="ECO:0007669"/>
    <property type="project" value="UniProtKB-KW"/>
</dbReference>
<evidence type="ECO:0000256" key="2">
    <source>
        <dbReference type="ARBA" id="ARBA00023239"/>
    </source>
</evidence>
<evidence type="ECO:0000313" key="4">
    <source>
        <dbReference type="EMBL" id="EEO29134.1"/>
    </source>
</evidence>
<comment type="similarity">
    <text evidence="1 3">Belongs to the enoyl-CoA hydratase/isomerase family.</text>
</comment>
<dbReference type="PANTHER" id="PTHR11941">
    <property type="entry name" value="ENOYL-COA HYDRATASE-RELATED"/>
    <property type="match status" value="1"/>
</dbReference>
<protein>
    <submittedName>
        <fullName evidence="4">Enoyl-CoA hydratase/isomerase family protein</fullName>
    </submittedName>
</protein>
<dbReference type="Proteomes" id="UP000005089">
    <property type="component" value="Unassembled WGS sequence"/>
</dbReference>
<organism evidence="4 5">
    <name type="scientific">Oxalobacter formigenes OXCC13</name>
    <dbReference type="NCBI Taxonomy" id="556269"/>
    <lineage>
        <taxon>Bacteria</taxon>
        <taxon>Pseudomonadati</taxon>
        <taxon>Pseudomonadota</taxon>
        <taxon>Betaproteobacteria</taxon>
        <taxon>Burkholderiales</taxon>
        <taxon>Oxalobacteraceae</taxon>
        <taxon>Oxalobacter</taxon>
    </lineage>
</organism>
<dbReference type="GO" id="GO:0006635">
    <property type="term" value="P:fatty acid beta-oxidation"/>
    <property type="evidence" value="ECO:0007669"/>
    <property type="project" value="TreeGrafter"/>
</dbReference>
<dbReference type="OrthoDB" id="9148881at2"/>
<dbReference type="eggNOG" id="COG1024">
    <property type="taxonomic scope" value="Bacteria"/>
</dbReference>
<dbReference type="Gene3D" id="3.90.226.10">
    <property type="entry name" value="2-enoyl-CoA Hydratase, Chain A, domain 1"/>
    <property type="match status" value="1"/>
</dbReference>